<dbReference type="EMBL" id="JAUKUA010000006">
    <property type="protein sequence ID" value="KAK0707257.1"/>
    <property type="molecule type" value="Genomic_DNA"/>
</dbReference>
<protein>
    <submittedName>
        <fullName evidence="2">Uncharacterized protein</fullName>
    </submittedName>
</protein>
<reference evidence="2" key="1">
    <citation type="submission" date="2023-06" db="EMBL/GenBank/DDBJ databases">
        <title>Genome-scale phylogeny and comparative genomics of the fungal order Sordariales.</title>
        <authorList>
            <consortium name="Lawrence Berkeley National Laboratory"/>
            <person name="Hensen N."/>
            <person name="Bonometti L."/>
            <person name="Westerberg I."/>
            <person name="Brannstrom I.O."/>
            <person name="Guillou S."/>
            <person name="Cros-Aarteil S."/>
            <person name="Calhoun S."/>
            <person name="Haridas S."/>
            <person name="Kuo A."/>
            <person name="Mondo S."/>
            <person name="Pangilinan J."/>
            <person name="Riley R."/>
            <person name="Labutti K."/>
            <person name="Andreopoulos B."/>
            <person name="Lipzen A."/>
            <person name="Chen C."/>
            <person name="Yanf M."/>
            <person name="Daum C."/>
            <person name="Ng V."/>
            <person name="Clum A."/>
            <person name="Steindorff A."/>
            <person name="Ohm R."/>
            <person name="Martin F."/>
            <person name="Silar P."/>
            <person name="Natvig D."/>
            <person name="Lalanne C."/>
            <person name="Gautier V."/>
            <person name="Ament-Velasquez S.L."/>
            <person name="Kruys A."/>
            <person name="Hutchinson M.I."/>
            <person name="Powell A.J."/>
            <person name="Barry K."/>
            <person name="Miller A.N."/>
            <person name="Grigoriev I.V."/>
            <person name="Debuchy R."/>
            <person name="Gladieux P."/>
            <person name="Thoren M.H."/>
            <person name="Johannesson H."/>
        </authorList>
    </citation>
    <scope>NUCLEOTIDE SEQUENCE</scope>
    <source>
        <strain evidence="2">SMH4607-1</strain>
    </source>
</reference>
<sequence length="214" mass="23507">MRAGCAVDGGKQKSVADPDAISGLPWQVVSRRRQRQRRRQRHAPPPPPPPKKKKAKQLRLSNSCDPYRQTPLTPGKPRPGPTAQLYIASHRITSFPAPGTGPLKPSLARARQPIEGKKGSWHPLPHFRALPSRFGCPLHERRGRCPSGGQLEAARAGRRGDGCAAGYSLHFQQSRGRGRVSDSSRLVPSSASRGLWLILRNELGPGRKRFVVLL</sequence>
<keyword evidence="3" id="KW-1185">Reference proteome</keyword>
<dbReference type="AlphaFoldDB" id="A0AA40DNE9"/>
<feature type="compositionally biased region" description="Basic residues" evidence="1">
    <location>
        <begin position="30"/>
        <end position="42"/>
    </location>
</feature>
<dbReference type="Proteomes" id="UP001172102">
    <property type="component" value="Unassembled WGS sequence"/>
</dbReference>
<evidence type="ECO:0000313" key="3">
    <source>
        <dbReference type="Proteomes" id="UP001172102"/>
    </source>
</evidence>
<proteinExistence type="predicted"/>
<gene>
    <name evidence="2" type="ORF">B0H67DRAFT_306922</name>
</gene>
<evidence type="ECO:0000313" key="2">
    <source>
        <dbReference type="EMBL" id="KAK0707257.1"/>
    </source>
</evidence>
<name>A0AA40DNE9_9PEZI</name>
<evidence type="ECO:0000256" key="1">
    <source>
        <dbReference type="SAM" id="MobiDB-lite"/>
    </source>
</evidence>
<comment type="caution">
    <text evidence="2">The sequence shown here is derived from an EMBL/GenBank/DDBJ whole genome shotgun (WGS) entry which is preliminary data.</text>
</comment>
<organism evidence="2 3">
    <name type="scientific">Lasiosphaeris hirsuta</name>
    <dbReference type="NCBI Taxonomy" id="260670"/>
    <lineage>
        <taxon>Eukaryota</taxon>
        <taxon>Fungi</taxon>
        <taxon>Dikarya</taxon>
        <taxon>Ascomycota</taxon>
        <taxon>Pezizomycotina</taxon>
        <taxon>Sordariomycetes</taxon>
        <taxon>Sordariomycetidae</taxon>
        <taxon>Sordariales</taxon>
        <taxon>Lasiosphaeriaceae</taxon>
        <taxon>Lasiosphaeris</taxon>
    </lineage>
</organism>
<accession>A0AA40DNE9</accession>
<feature type="region of interest" description="Disordered" evidence="1">
    <location>
        <begin position="1"/>
        <end position="83"/>
    </location>
</feature>